<sequence>MAETRLKEESLETKLENELVPTVNLTEPEPESEVAKWAEKNINESPNDKLALIEELRDMIFERGECEPHRTDDAFLLRFLRARHFIVRMAHRLIVNYYTYRETYPNLFFDIDFEKLVQIGESEIFSVPPYFDHMGRRILYLRIENWNPNQFSIDDLLQAVIFLIQAAILEPKHQIMGGICVLDVGNISTGQAWYMSPSVIKHIIAIAYKSLPHRIEALHIINVSKVFDYAFSMMKPFLSDVMKKRVFIHQDLEGLHEHVSPKYLPKRFGGIHKDYLYNDWLNILHENENLVEELESYGYQGGKEFLKSLKKSSEDENVV</sequence>
<reference evidence="2" key="1">
    <citation type="submission" date="2022-01" db="EMBL/GenBank/DDBJ databases">
        <authorList>
            <person name="King R."/>
        </authorList>
    </citation>
    <scope>NUCLEOTIDE SEQUENCE</scope>
</reference>
<dbReference type="Gene3D" id="3.40.525.10">
    <property type="entry name" value="CRAL-TRIO lipid binding domain"/>
    <property type="match status" value="1"/>
</dbReference>
<dbReference type="PANTHER" id="PTHR10174:SF234">
    <property type="entry name" value="SD01558P"/>
    <property type="match status" value="1"/>
</dbReference>
<proteinExistence type="predicted"/>
<dbReference type="SUPFAM" id="SSF46938">
    <property type="entry name" value="CRAL/TRIO N-terminal domain"/>
    <property type="match status" value="1"/>
</dbReference>
<dbReference type="Pfam" id="PF03765">
    <property type="entry name" value="CRAL_TRIO_N"/>
    <property type="match status" value="1"/>
</dbReference>
<evidence type="ECO:0000313" key="3">
    <source>
        <dbReference type="Proteomes" id="UP001152799"/>
    </source>
</evidence>
<gene>
    <name evidence="2" type="ORF">CEUTPL_LOCUS11611</name>
</gene>
<dbReference type="PROSITE" id="PS50191">
    <property type="entry name" value="CRAL_TRIO"/>
    <property type="match status" value="1"/>
</dbReference>
<dbReference type="InterPro" id="IPR011074">
    <property type="entry name" value="CRAL/TRIO_N_dom"/>
</dbReference>
<dbReference type="InterPro" id="IPR036273">
    <property type="entry name" value="CRAL/TRIO_N_dom_sf"/>
</dbReference>
<protein>
    <recommendedName>
        <fullName evidence="1">CRAL-TRIO domain-containing protein</fullName>
    </recommendedName>
</protein>
<dbReference type="SMART" id="SM00516">
    <property type="entry name" value="SEC14"/>
    <property type="match status" value="1"/>
</dbReference>
<dbReference type="OrthoDB" id="440711at2759"/>
<dbReference type="EMBL" id="OU892283">
    <property type="protein sequence ID" value="CAG9771171.1"/>
    <property type="molecule type" value="Genomic_DNA"/>
</dbReference>
<evidence type="ECO:0000313" key="2">
    <source>
        <dbReference type="EMBL" id="CAG9771171.1"/>
    </source>
</evidence>
<dbReference type="AlphaFoldDB" id="A0A9N9MUZ2"/>
<evidence type="ECO:0000259" key="1">
    <source>
        <dbReference type="PROSITE" id="PS50191"/>
    </source>
</evidence>
<accession>A0A9N9MUZ2</accession>
<dbReference type="GO" id="GO:0016020">
    <property type="term" value="C:membrane"/>
    <property type="evidence" value="ECO:0007669"/>
    <property type="project" value="TreeGrafter"/>
</dbReference>
<name>A0A9N9MUZ2_9CUCU</name>
<keyword evidence="3" id="KW-1185">Reference proteome</keyword>
<feature type="domain" description="CRAL-TRIO" evidence="1">
    <location>
        <begin position="112"/>
        <end position="276"/>
    </location>
</feature>
<dbReference type="Proteomes" id="UP001152799">
    <property type="component" value="Chromosome 7"/>
</dbReference>
<dbReference type="GO" id="GO:1902936">
    <property type="term" value="F:phosphatidylinositol bisphosphate binding"/>
    <property type="evidence" value="ECO:0007669"/>
    <property type="project" value="TreeGrafter"/>
</dbReference>
<dbReference type="InterPro" id="IPR001251">
    <property type="entry name" value="CRAL-TRIO_dom"/>
</dbReference>
<dbReference type="Pfam" id="PF00650">
    <property type="entry name" value="CRAL_TRIO"/>
    <property type="match status" value="1"/>
</dbReference>
<dbReference type="SMART" id="SM01100">
    <property type="entry name" value="CRAL_TRIO_N"/>
    <property type="match status" value="1"/>
</dbReference>
<dbReference type="PRINTS" id="PR00180">
    <property type="entry name" value="CRETINALDHBP"/>
</dbReference>
<dbReference type="SUPFAM" id="SSF52087">
    <property type="entry name" value="CRAL/TRIO domain"/>
    <property type="match status" value="1"/>
</dbReference>
<dbReference type="Gene3D" id="1.10.8.20">
    <property type="entry name" value="N-terminal domain of phosphatidylinositol transfer protein sec14p"/>
    <property type="match status" value="1"/>
</dbReference>
<dbReference type="PANTHER" id="PTHR10174">
    <property type="entry name" value="ALPHA-TOCOPHEROL TRANSFER PROTEIN-RELATED"/>
    <property type="match status" value="1"/>
</dbReference>
<organism evidence="2 3">
    <name type="scientific">Ceutorhynchus assimilis</name>
    <name type="common">cabbage seed weevil</name>
    <dbReference type="NCBI Taxonomy" id="467358"/>
    <lineage>
        <taxon>Eukaryota</taxon>
        <taxon>Metazoa</taxon>
        <taxon>Ecdysozoa</taxon>
        <taxon>Arthropoda</taxon>
        <taxon>Hexapoda</taxon>
        <taxon>Insecta</taxon>
        <taxon>Pterygota</taxon>
        <taxon>Neoptera</taxon>
        <taxon>Endopterygota</taxon>
        <taxon>Coleoptera</taxon>
        <taxon>Polyphaga</taxon>
        <taxon>Cucujiformia</taxon>
        <taxon>Curculionidae</taxon>
        <taxon>Ceutorhynchinae</taxon>
        <taxon>Ceutorhynchus</taxon>
    </lineage>
</organism>
<dbReference type="InterPro" id="IPR036865">
    <property type="entry name" value="CRAL-TRIO_dom_sf"/>
</dbReference>
<dbReference type="CDD" id="cd00170">
    <property type="entry name" value="SEC14"/>
    <property type="match status" value="1"/>
</dbReference>